<reference evidence="3" key="1">
    <citation type="journal article" date="2020" name="Stud. Mycol.">
        <title>101 Dothideomycetes genomes: a test case for predicting lifestyles and emergence of pathogens.</title>
        <authorList>
            <person name="Haridas S."/>
            <person name="Albert R."/>
            <person name="Binder M."/>
            <person name="Bloem J."/>
            <person name="Labutti K."/>
            <person name="Salamov A."/>
            <person name="Andreopoulos B."/>
            <person name="Baker S."/>
            <person name="Barry K."/>
            <person name="Bills G."/>
            <person name="Bluhm B."/>
            <person name="Cannon C."/>
            <person name="Castanera R."/>
            <person name="Culley D."/>
            <person name="Daum C."/>
            <person name="Ezra D."/>
            <person name="Gonzalez J."/>
            <person name="Henrissat B."/>
            <person name="Kuo A."/>
            <person name="Liang C."/>
            <person name="Lipzen A."/>
            <person name="Lutzoni F."/>
            <person name="Magnuson J."/>
            <person name="Mondo S."/>
            <person name="Nolan M."/>
            <person name="Ohm R."/>
            <person name="Pangilinan J."/>
            <person name="Park H.-J."/>
            <person name="Ramirez L."/>
            <person name="Alfaro M."/>
            <person name="Sun H."/>
            <person name="Tritt A."/>
            <person name="Yoshinaga Y."/>
            <person name="Zwiers L.-H."/>
            <person name="Turgeon B."/>
            <person name="Goodwin S."/>
            <person name="Spatafora J."/>
            <person name="Crous P."/>
            <person name="Grigoriev I."/>
        </authorList>
    </citation>
    <scope>NUCLEOTIDE SEQUENCE</scope>
    <source>
        <strain evidence="3">CBS 627.86</strain>
    </source>
</reference>
<feature type="region of interest" description="Disordered" evidence="1">
    <location>
        <begin position="233"/>
        <end position="270"/>
    </location>
</feature>
<name>A0A6A5ZSH4_9PLEO</name>
<accession>A0A6A5ZSH4</accession>
<keyword evidence="4" id="KW-1185">Reference proteome</keyword>
<proteinExistence type="predicted"/>
<dbReference type="AlphaFoldDB" id="A0A6A5ZSH4"/>
<sequence>MADPDIARHGFLTDTMHQAGNGIVASIFYLESLFSYSGWFVPRVKPLDVTIPSVKPMLPFTKRVKDSSNPTSLLYSINVGSDQCPRQQFMDFYDAPKDADAPKEEDVFSKAAIISARALDRVKMFTLSMLGQIQTSATRGEAQIKPVVWSVLEEVNTYIEPLCKSTFCQPEQLAHYACMLFLFLAIFFSCQYLLPDGAPAPERVLSEKEKEEEQAKFMTTYNERYEAFKAKLEAQKTRKGDPNANNKNKALEQDNEHPESQNEQRDSEKQDLKADLQNLKADMQKLKADMQRKEDNFAAREDALGKVINEVKKSIAALAEAKGTDIAELKKGVATLTDNSLSPDAFKAVRAMISLFPFLMDSLADTQSRVKVLETANADTLGHVSTLQEHSLSLDEVKVVRSLIARAAYLMESVADTQSRVKSLESDNADLLSHASVTDDIFVAFANAFWMATFRDDPVNRGFTQAKHAIKDNAGALTVADLLKLLPEFLSRLLAVVNRQTDVADAALKFRGQLSTLSGQVAGLQSRSSFQQPVGLPQYGNGGQASPMTPPRQYYNGAMFHNGFPPAYSNGSGYGNGNGSPFGGPQR</sequence>
<keyword evidence="2" id="KW-1133">Transmembrane helix</keyword>
<organism evidence="3 4">
    <name type="scientific">Lophiotrema nucula</name>
    <dbReference type="NCBI Taxonomy" id="690887"/>
    <lineage>
        <taxon>Eukaryota</taxon>
        <taxon>Fungi</taxon>
        <taxon>Dikarya</taxon>
        <taxon>Ascomycota</taxon>
        <taxon>Pezizomycotina</taxon>
        <taxon>Dothideomycetes</taxon>
        <taxon>Pleosporomycetidae</taxon>
        <taxon>Pleosporales</taxon>
        <taxon>Lophiotremataceae</taxon>
        <taxon>Lophiotrema</taxon>
    </lineage>
</organism>
<keyword evidence="2" id="KW-0812">Transmembrane</keyword>
<dbReference type="Proteomes" id="UP000799770">
    <property type="component" value="Unassembled WGS sequence"/>
</dbReference>
<gene>
    <name evidence="3" type="ORF">BDV96DRAFT_656276</name>
</gene>
<keyword evidence="2" id="KW-0472">Membrane</keyword>
<feature type="compositionally biased region" description="Basic and acidic residues" evidence="1">
    <location>
        <begin position="249"/>
        <end position="270"/>
    </location>
</feature>
<dbReference type="EMBL" id="ML977310">
    <property type="protein sequence ID" value="KAF2122652.1"/>
    <property type="molecule type" value="Genomic_DNA"/>
</dbReference>
<evidence type="ECO:0000256" key="1">
    <source>
        <dbReference type="SAM" id="MobiDB-lite"/>
    </source>
</evidence>
<evidence type="ECO:0000256" key="2">
    <source>
        <dbReference type="SAM" id="Phobius"/>
    </source>
</evidence>
<evidence type="ECO:0000313" key="4">
    <source>
        <dbReference type="Proteomes" id="UP000799770"/>
    </source>
</evidence>
<protein>
    <submittedName>
        <fullName evidence="3">Uncharacterized protein</fullName>
    </submittedName>
</protein>
<evidence type="ECO:0000313" key="3">
    <source>
        <dbReference type="EMBL" id="KAF2122652.1"/>
    </source>
</evidence>
<feature type="transmembrane region" description="Helical" evidence="2">
    <location>
        <begin position="173"/>
        <end position="194"/>
    </location>
</feature>